<evidence type="ECO:0000256" key="4">
    <source>
        <dbReference type="ARBA" id="ARBA00022692"/>
    </source>
</evidence>
<name>A0A0N1H8U2_9EURO</name>
<comment type="caution">
    <text evidence="11">The sequence shown here is derived from an EMBL/GenBank/DDBJ whole genome shotgun (WGS) entry which is preliminary data.</text>
</comment>
<keyword evidence="3" id="KW-1003">Cell membrane</keyword>
<evidence type="ECO:0000256" key="3">
    <source>
        <dbReference type="ARBA" id="ARBA00022475"/>
    </source>
</evidence>
<evidence type="ECO:0000256" key="10">
    <source>
        <dbReference type="SAM" id="Phobius"/>
    </source>
</evidence>
<keyword evidence="5 10" id="KW-1133">Transmembrane helix</keyword>
<evidence type="ECO:0000313" key="12">
    <source>
        <dbReference type="Proteomes" id="UP000038010"/>
    </source>
</evidence>
<feature type="transmembrane region" description="Helical" evidence="10">
    <location>
        <begin position="400"/>
        <end position="422"/>
    </location>
</feature>
<feature type="transmembrane region" description="Helical" evidence="10">
    <location>
        <begin position="223"/>
        <end position="249"/>
    </location>
</feature>
<evidence type="ECO:0000256" key="5">
    <source>
        <dbReference type="ARBA" id="ARBA00022989"/>
    </source>
</evidence>
<dbReference type="Pfam" id="PF02537">
    <property type="entry name" value="CRCB"/>
    <property type="match status" value="2"/>
</dbReference>
<evidence type="ECO:0000256" key="6">
    <source>
        <dbReference type="ARBA" id="ARBA00023136"/>
    </source>
</evidence>
<dbReference type="AlphaFoldDB" id="A0A0N1H8U2"/>
<comment type="catalytic activity">
    <reaction evidence="8">
        <text>fluoride(in) = fluoride(out)</text>
        <dbReference type="Rhea" id="RHEA:76159"/>
        <dbReference type="ChEBI" id="CHEBI:17051"/>
    </reaction>
    <physiologicalReaction direction="left-to-right" evidence="8">
        <dbReference type="Rhea" id="RHEA:76160"/>
    </physiologicalReaction>
</comment>
<keyword evidence="4 10" id="KW-0812">Transmembrane</keyword>
<feature type="transmembrane region" description="Helical" evidence="10">
    <location>
        <begin position="270"/>
        <end position="290"/>
    </location>
</feature>
<dbReference type="GO" id="GO:1903425">
    <property type="term" value="F:fluoride transmembrane transporter activity"/>
    <property type="evidence" value="ECO:0007669"/>
    <property type="project" value="TreeGrafter"/>
</dbReference>
<feature type="compositionally biased region" description="Polar residues" evidence="9">
    <location>
        <begin position="38"/>
        <end position="53"/>
    </location>
</feature>
<dbReference type="PANTHER" id="PTHR28259">
    <property type="entry name" value="FLUORIDE EXPORT PROTEIN 1-RELATED"/>
    <property type="match status" value="1"/>
</dbReference>
<feature type="transmembrane region" description="Helical" evidence="10">
    <location>
        <begin position="367"/>
        <end position="388"/>
    </location>
</feature>
<sequence>MTKPHHTRTDQELTELDAPRPAHEEAAFNQFEGRDANNSDNDVSETFDSSSLDDQQRRAEQASSDEAAGAQKPEQQENETFNPRLTNLYTISWLIFFSFWGTLARLGVEAITLYPNSPFTSRVLWANLGGSFFIGFLTEDRKLFQQEWGSSGPTKDHAAHVKVKKTIPLYIGLATGFCGCFTSFSSFMKDSFLAMANGLDSASPTTPYESAGAIASRNGGYSFLALLAILIVEPSVSISALKAGAHFALLLEPVTPTLPFRFFRKAIDPLAVVLAFGCWFAAVLMSIWPAGDKTHWRFRATFPLIFSPLGCLSRYYLSKYLNARIPSFPLGTFVANIAGTIVLGMAWDLQHATGIGASPGASINGCAILEGIIEGFCGCLTTVSTWVLELDALRRRHAWLYGLCSASVGLAFLIVIMGSMAWTVGFASPACS</sequence>
<keyword evidence="6 10" id="KW-0472">Membrane</keyword>
<feature type="transmembrane region" description="Helical" evidence="10">
    <location>
        <begin position="88"/>
        <end position="107"/>
    </location>
</feature>
<evidence type="ECO:0000256" key="1">
    <source>
        <dbReference type="ARBA" id="ARBA00002598"/>
    </source>
</evidence>
<proteinExistence type="inferred from homology"/>
<protein>
    <submittedName>
        <fullName evidence="11">Uncharacterized protein</fullName>
    </submittedName>
</protein>
<dbReference type="RefSeq" id="XP_017998396.1">
    <property type="nucleotide sequence ID" value="XM_018140944.1"/>
</dbReference>
<dbReference type="OrthoDB" id="409792at2759"/>
<feature type="transmembrane region" description="Helical" evidence="10">
    <location>
        <begin position="296"/>
        <end position="316"/>
    </location>
</feature>
<dbReference type="GeneID" id="28732825"/>
<keyword evidence="12" id="KW-1185">Reference proteome</keyword>
<evidence type="ECO:0000256" key="7">
    <source>
        <dbReference type="ARBA" id="ARBA00035120"/>
    </source>
</evidence>
<reference evidence="11 12" key="1">
    <citation type="submission" date="2015-06" db="EMBL/GenBank/DDBJ databases">
        <title>Draft genome of the ant-associated black yeast Phialophora attae CBS 131958.</title>
        <authorList>
            <person name="Moreno L.F."/>
            <person name="Stielow B.J."/>
            <person name="de Hoog S."/>
            <person name="Vicente V.A."/>
            <person name="Weiss V.A."/>
            <person name="de Vries M."/>
            <person name="Cruz L.M."/>
            <person name="Souza E.M."/>
        </authorList>
    </citation>
    <scope>NUCLEOTIDE SEQUENCE [LARGE SCALE GENOMIC DNA]</scope>
    <source>
        <strain evidence="11 12">CBS 131958</strain>
    </source>
</reference>
<evidence type="ECO:0000256" key="2">
    <source>
        <dbReference type="ARBA" id="ARBA00004651"/>
    </source>
</evidence>
<dbReference type="InterPro" id="IPR003691">
    <property type="entry name" value="FluC"/>
</dbReference>
<feature type="transmembrane region" description="Helical" evidence="10">
    <location>
        <begin position="328"/>
        <end position="347"/>
    </location>
</feature>
<dbReference type="EMBL" id="LFJN01000019">
    <property type="protein sequence ID" value="KPI38433.1"/>
    <property type="molecule type" value="Genomic_DNA"/>
</dbReference>
<feature type="region of interest" description="Disordered" evidence="9">
    <location>
        <begin position="1"/>
        <end position="81"/>
    </location>
</feature>
<gene>
    <name evidence="11" type="ORF">AB675_12045</name>
</gene>
<dbReference type="STRING" id="1664694.A0A0N1H8U2"/>
<accession>A0A0N1H8U2</accession>
<dbReference type="VEuPathDB" id="FungiDB:AB675_12045"/>
<dbReference type="PANTHER" id="PTHR28259:SF1">
    <property type="entry name" value="FLUORIDE EXPORT PROTEIN 1-RELATED"/>
    <property type="match status" value="1"/>
</dbReference>
<evidence type="ECO:0000256" key="8">
    <source>
        <dbReference type="ARBA" id="ARBA00035585"/>
    </source>
</evidence>
<evidence type="ECO:0000256" key="9">
    <source>
        <dbReference type="SAM" id="MobiDB-lite"/>
    </source>
</evidence>
<dbReference type="Proteomes" id="UP000038010">
    <property type="component" value="Unassembled WGS sequence"/>
</dbReference>
<comment type="similarity">
    <text evidence="7">Belongs to the fluoride channel Fluc/FEX (TC 1.A.43) family.</text>
</comment>
<organism evidence="11 12">
    <name type="scientific">Cyphellophora attinorum</name>
    <dbReference type="NCBI Taxonomy" id="1664694"/>
    <lineage>
        <taxon>Eukaryota</taxon>
        <taxon>Fungi</taxon>
        <taxon>Dikarya</taxon>
        <taxon>Ascomycota</taxon>
        <taxon>Pezizomycotina</taxon>
        <taxon>Eurotiomycetes</taxon>
        <taxon>Chaetothyriomycetidae</taxon>
        <taxon>Chaetothyriales</taxon>
        <taxon>Cyphellophoraceae</taxon>
        <taxon>Cyphellophora</taxon>
    </lineage>
</organism>
<feature type="transmembrane region" description="Helical" evidence="10">
    <location>
        <begin position="119"/>
        <end position="138"/>
    </location>
</feature>
<comment type="function">
    <text evidence="1">Fluoride channel required for the rapid expulsion of cytoplasmic fluoride.</text>
</comment>
<feature type="transmembrane region" description="Helical" evidence="10">
    <location>
        <begin position="167"/>
        <end position="188"/>
    </location>
</feature>
<dbReference type="GO" id="GO:0005886">
    <property type="term" value="C:plasma membrane"/>
    <property type="evidence" value="ECO:0007669"/>
    <property type="project" value="UniProtKB-SubCell"/>
</dbReference>
<comment type="subcellular location">
    <subcellularLocation>
        <location evidence="2">Cell membrane</location>
        <topology evidence="2">Multi-pass membrane protein</topology>
    </subcellularLocation>
</comment>
<evidence type="ECO:0000313" key="11">
    <source>
        <dbReference type="EMBL" id="KPI38433.1"/>
    </source>
</evidence>
<feature type="compositionally biased region" description="Basic and acidic residues" evidence="9">
    <location>
        <begin position="7"/>
        <end position="37"/>
    </location>
</feature>